<dbReference type="InterPro" id="IPR004045">
    <property type="entry name" value="Glutathione_S-Trfase_N"/>
</dbReference>
<dbReference type="Proteomes" id="UP000494256">
    <property type="component" value="Unassembled WGS sequence"/>
</dbReference>
<keyword evidence="6" id="KW-1185">Reference proteome</keyword>
<evidence type="ECO:0000313" key="6">
    <source>
        <dbReference type="Proteomes" id="UP000494106"/>
    </source>
</evidence>
<dbReference type="OrthoDB" id="2309723at2759"/>
<dbReference type="PANTHER" id="PTHR43969">
    <property type="entry name" value="GLUTATHIONE S TRANSFERASE D10, ISOFORM A-RELATED"/>
    <property type="match status" value="1"/>
</dbReference>
<evidence type="ECO:0000259" key="3">
    <source>
        <dbReference type="PROSITE" id="PS50405"/>
    </source>
</evidence>
<dbReference type="EMBL" id="CADEBC010000594">
    <property type="protein sequence ID" value="CAB3257949.1"/>
    <property type="molecule type" value="Genomic_DNA"/>
</dbReference>
<dbReference type="PANTHER" id="PTHR43969:SF9">
    <property type="entry name" value="GLUTATHIONE S TRANSFERASE D10, ISOFORM A-RELATED"/>
    <property type="match status" value="1"/>
</dbReference>
<feature type="domain" description="GST C-terminal" evidence="3">
    <location>
        <begin position="90"/>
        <end position="208"/>
    </location>
</feature>
<dbReference type="InterPro" id="IPR036249">
    <property type="entry name" value="Thioredoxin-like_sf"/>
</dbReference>
<dbReference type="PROSITE" id="PS50404">
    <property type="entry name" value="GST_NTER"/>
    <property type="match status" value="1"/>
</dbReference>
<evidence type="ECO:0000256" key="1">
    <source>
        <dbReference type="ARBA" id="ARBA00011738"/>
    </source>
</evidence>
<dbReference type="Proteomes" id="UP000494106">
    <property type="component" value="Unassembled WGS sequence"/>
</dbReference>
<evidence type="ECO:0000313" key="4">
    <source>
        <dbReference type="EMBL" id="CAB3250992.1"/>
    </source>
</evidence>
<organism evidence="5 6">
    <name type="scientific">Arctia plantaginis</name>
    <name type="common">Wood tiger moth</name>
    <name type="synonym">Phalaena plantaginis</name>
    <dbReference type="NCBI Taxonomy" id="874455"/>
    <lineage>
        <taxon>Eukaryota</taxon>
        <taxon>Metazoa</taxon>
        <taxon>Ecdysozoa</taxon>
        <taxon>Arthropoda</taxon>
        <taxon>Hexapoda</taxon>
        <taxon>Insecta</taxon>
        <taxon>Pterygota</taxon>
        <taxon>Neoptera</taxon>
        <taxon>Endopterygota</taxon>
        <taxon>Lepidoptera</taxon>
        <taxon>Glossata</taxon>
        <taxon>Ditrysia</taxon>
        <taxon>Noctuoidea</taxon>
        <taxon>Erebidae</taxon>
        <taxon>Arctiinae</taxon>
        <taxon>Arctia</taxon>
    </lineage>
</organism>
<comment type="caution">
    <text evidence="5">The sequence shown here is derived from an EMBL/GenBank/DDBJ whole genome shotgun (WGS) entry which is preliminary data.</text>
</comment>
<reference evidence="6 7" key="1">
    <citation type="submission" date="2020-04" db="EMBL/GenBank/DDBJ databases">
        <authorList>
            <person name="Wallbank WR R."/>
            <person name="Pardo Diaz C."/>
            <person name="Kozak K."/>
            <person name="Martin S."/>
            <person name="Jiggins C."/>
            <person name="Moest M."/>
            <person name="Warren A I."/>
            <person name="Byers J.R.P. K."/>
            <person name="Montejo-Kovacevich G."/>
            <person name="Yen C E."/>
        </authorList>
    </citation>
    <scope>NUCLEOTIDE SEQUENCE [LARGE SCALE GENOMIC DNA]</scope>
</reference>
<dbReference type="Gene3D" id="1.20.1050.10">
    <property type="match status" value="1"/>
</dbReference>
<feature type="domain" description="GST N-terminal" evidence="2">
    <location>
        <begin position="1"/>
        <end position="82"/>
    </location>
</feature>
<dbReference type="Gene3D" id="3.40.30.10">
    <property type="entry name" value="Glutaredoxin"/>
    <property type="match status" value="1"/>
</dbReference>
<sequence length="216" mass="24560">MGIVIHKSDSSPSSRAVLMIAEILNLRYETRDVNVLIGDHMKPEYLKKNPEHTVPLLEDGDFVLADSHAIITYLVSKYGADKRAELYPSDLALRGTIDHRLFFDATVLLPISERILLGKTNNLNEEEIEEVQDAYGILDKYLQETRFVACDYLTLADISCIASVSTMDVLVPVDENFERVFTWITRLKDEDWYQMANIPGLNQIAEFLKNTMDDSA</sequence>
<evidence type="ECO:0000313" key="7">
    <source>
        <dbReference type="Proteomes" id="UP000494256"/>
    </source>
</evidence>
<name>A0A8S1BHX2_ARCPL</name>
<dbReference type="InterPro" id="IPR040079">
    <property type="entry name" value="Glutathione_S-Trfase"/>
</dbReference>
<dbReference type="GO" id="GO:0004364">
    <property type="term" value="F:glutathione transferase activity"/>
    <property type="evidence" value="ECO:0007669"/>
    <property type="project" value="TreeGrafter"/>
</dbReference>
<accession>A0A8S1BHX2</accession>
<dbReference type="SFLD" id="SFLDS00019">
    <property type="entry name" value="Glutathione_Transferase_(cytos"/>
    <property type="match status" value="1"/>
</dbReference>
<dbReference type="SFLD" id="SFLDG00358">
    <property type="entry name" value="Main_(cytGST)"/>
    <property type="match status" value="1"/>
</dbReference>
<dbReference type="InterPro" id="IPR036282">
    <property type="entry name" value="Glutathione-S-Trfase_C_sf"/>
</dbReference>
<dbReference type="CDD" id="cd03177">
    <property type="entry name" value="GST_C_Delta_Epsilon"/>
    <property type="match status" value="1"/>
</dbReference>
<proteinExistence type="predicted"/>
<dbReference type="AlphaFoldDB" id="A0A8S1BHX2"/>
<evidence type="ECO:0000259" key="2">
    <source>
        <dbReference type="PROSITE" id="PS50404"/>
    </source>
</evidence>
<dbReference type="InterPro" id="IPR010987">
    <property type="entry name" value="Glutathione-S-Trfase_C-like"/>
</dbReference>
<evidence type="ECO:0000313" key="5">
    <source>
        <dbReference type="EMBL" id="CAB3257949.1"/>
    </source>
</evidence>
<protein>
    <submittedName>
        <fullName evidence="5">Uncharacterized protein</fullName>
    </submittedName>
</protein>
<dbReference type="SUPFAM" id="SSF52833">
    <property type="entry name" value="Thioredoxin-like"/>
    <property type="match status" value="1"/>
</dbReference>
<dbReference type="FunFam" id="1.20.1050.10:FF:000007">
    <property type="entry name" value="Glutathione S-transferase 1-1"/>
    <property type="match status" value="1"/>
</dbReference>
<dbReference type="SUPFAM" id="SSF47616">
    <property type="entry name" value="GST C-terminal domain-like"/>
    <property type="match status" value="1"/>
</dbReference>
<gene>
    <name evidence="4" type="ORF">APLA_LOCUS13438</name>
    <name evidence="5" type="ORF">APLA_LOCUS16292</name>
</gene>
<dbReference type="EMBL" id="CADEBD010000353">
    <property type="protein sequence ID" value="CAB3250992.1"/>
    <property type="molecule type" value="Genomic_DNA"/>
</dbReference>
<dbReference type="FunFam" id="3.40.30.10:FF:000034">
    <property type="entry name" value="glutathione S-transferase 1"/>
    <property type="match status" value="1"/>
</dbReference>
<dbReference type="PROSITE" id="PS50405">
    <property type="entry name" value="GST_CTER"/>
    <property type="match status" value="1"/>
</dbReference>
<dbReference type="GO" id="GO:0006749">
    <property type="term" value="P:glutathione metabolic process"/>
    <property type="evidence" value="ECO:0007669"/>
    <property type="project" value="TreeGrafter"/>
</dbReference>
<comment type="subunit">
    <text evidence="1">Homodimer.</text>
</comment>
<dbReference type="Pfam" id="PF13417">
    <property type="entry name" value="GST_N_3"/>
    <property type="match status" value="1"/>
</dbReference>